<dbReference type="Gene3D" id="1.10.260.40">
    <property type="entry name" value="lambda repressor-like DNA-binding domains"/>
    <property type="match status" value="1"/>
</dbReference>
<dbReference type="AlphaFoldDB" id="A0A0K8PDV9"/>
<organism evidence="2 3">
    <name type="scientific">Streptomyces azureus</name>
    <dbReference type="NCBI Taxonomy" id="146537"/>
    <lineage>
        <taxon>Bacteria</taxon>
        <taxon>Bacillati</taxon>
        <taxon>Actinomycetota</taxon>
        <taxon>Actinomycetes</taxon>
        <taxon>Kitasatosporales</taxon>
        <taxon>Streptomycetaceae</taxon>
        <taxon>Streptomyces</taxon>
    </lineage>
</organism>
<dbReference type="GO" id="GO:0003677">
    <property type="term" value="F:DNA binding"/>
    <property type="evidence" value="ECO:0007669"/>
    <property type="project" value="UniProtKB-KW"/>
</dbReference>
<gene>
    <name evidence="2" type="ORF">SAZU_0788</name>
</gene>
<accession>A0A0K8PDV9</accession>
<dbReference type="SMART" id="SM00530">
    <property type="entry name" value="HTH_XRE"/>
    <property type="match status" value="1"/>
</dbReference>
<dbReference type="PATRIC" id="fig|146537.3.peg.834"/>
<evidence type="ECO:0000313" key="2">
    <source>
        <dbReference type="EMBL" id="GAP46055.1"/>
    </source>
</evidence>
<dbReference type="Pfam" id="PF01381">
    <property type="entry name" value="HTH_3"/>
    <property type="match status" value="1"/>
</dbReference>
<evidence type="ECO:0000313" key="3">
    <source>
        <dbReference type="Proteomes" id="UP000053859"/>
    </source>
</evidence>
<name>A0A0K8PDV9_STRAJ</name>
<dbReference type="CDD" id="cd00093">
    <property type="entry name" value="HTH_XRE"/>
    <property type="match status" value="1"/>
</dbReference>
<dbReference type="EMBL" id="DF968202">
    <property type="protein sequence ID" value="GAP46055.1"/>
    <property type="molecule type" value="Genomic_DNA"/>
</dbReference>
<evidence type="ECO:0000259" key="1">
    <source>
        <dbReference type="PROSITE" id="PS50943"/>
    </source>
</evidence>
<sequence length="85" mass="9267">MAARSLEIGPAGIRTARTIEILRTERGLAQRELAARVTAIGRPMSDTMLSRIERAQRRCDIDDLVALAQALRVSPLVLLQGPSAM</sequence>
<keyword evidence="3" id="KW-1185">Reference proteome</keyword>
<protein>
    <submittedName>
        <fullName evidence="2">Helix-hairpin-helix DNA-binding motif-containing protein</fullName>
    </submittedName>
</protein>
<reference evidence="2" key="1">
    <citation type="journal article" date="2015" name="Genome Announc.">
        <title>Draft Genome Sequence of Thiostrepton-Producing Streptomyces azureus ATCC 14921.</title>
        <authorList>
            <person name="Sakihara K."/>
            <person name="Maeda J."/>
            <person name="Tashiro K."/>
            <person name="Fujino Y."/>
            <person name="Kuhara S."/>
            <person name="Ohshima T."/>
            <person name="Ogata S."/>
            <person name="Doi K."/>
        </authorList>
    </citation>
    <scope>NUCLEOTIDE SEQUENCE [LARGE SCALE GENOMIC DNA]</scope>
    <source>
        <strain evidence="2">ATCC14921</strain>
    </source>
</reference>
<dbReference type="PROSITE" id="PS50943">
    <property type="entry name" value="HTH_CROC1"/>
    <property type="match status" value="1"/>
</dbReference>
<dbReference type="RefSeq" id="WP_059414940.1">
    <property type="nucleotide sequence ID" value="NZ_DF968202.1"/>
</dbReference>
<dbReference type="InterPro" id="IPR010982">
    <property type="entry name" value="Lambda_DNA-bd_dom_sf"/>
</dbReference>
<dbReference type="InterPro" id="IPR001387">
    <property type="entry name" value="Cro/C1-type_HTH"/>
</dbReference>
<feature type="domain" description="HTH cro/C1-type" evidence="1">
    <location>
        <begin position="19"/>
        <end position="78"/>
    </location>
</feature>
<dbReference type="OrthoDB" id="4312830at2"/>
<dbReference type="Proteomes" id="UP000053859">
    <property type="component" value="Unassembled WGS sequence"/>
</dbReference>
<proteinExistence type="predicted"/>
<keyword evidence="2" id="KW-0238">DNA-binding</keyword>
<dbReference type="SUPFAM" id="SSF47413">
    <property type="entry name" value="lambda repressor-like DNA-binding domains"/>
    <property type="match status" value="1"/>
</dbReference>